<dbReference type="Pfam" id="PF01242">
    <property type="entry name" value="PTPS"/>
    <property type="match status" value="1"/>
</dbReference>
<dbReference type="InterPro" id="IPR038418">
    <property type="entry name" value="6-PTP_synth/QueD_sf"/>
</dbReference>
<keyword evidence="8" id="KW-0671">Queuosine biosynthesis</keyword>
<dbReference type="Proteomes" id="UP001336835">
    <property type="component" value="Unassembled WGS sequence"/>
</dbReference>
<sequence>MIYITRKASFNAAHKLSRTDWSLDKNTEVYGKCANPNWHGHNYQLYVTVKGEVNPETGFLVDLKWLKDVINTYVVDKIDHKNLNLDVDFMKDKLASTENLAIAIWQELIAPITESGAQLHSIKIYETENNFVEYFG</sequence>
<keyword evidence="6 8" id="KW-0456">Lyase</keyword>
<evidence type="ECO:0000256" key="5">
    <source>
        <dbReference type="ARBA" id="ARBA00022833"/>
    </source>
</evidence>
<evidence type="ECO:0000256" key="8">
    <source>
        <dbReference type="PIRNR" id="PIRNR006113"/>
    </source>
</evidence>
<evidence type="ECO:0000256" key="7">
    <source>
        <dbReference type="ARBA" id="ARBA00048807"/>
    </source>
</evidence>
<name>A0ABU7IBF8_9SPHI</name>
<evidence type="ECO:0000256" key="3">
    <source>
        <dbReference type="ARBA" id="ARBA00018141"/>
    </source>
</evidence>
<dbReference type="PANTHER" id="PTHR12589">
    <property type="entry name" value="PYRUVOYL TETRAHYDROBIOPTERIN SYNTHASE"/>
    <property type="match status" value="1"/>
</dbReference>
<keyword evidence="10" id="KW-1185">Reference proteome</keyword>
<comment type="pathway">
    <text evidence="1 8">Purine metabolism; 7-cyano-7-deazaguanine biosynthesis.</text>
</comment>
<protein>
    <recommendedName>
        <fullName evidence="3 8">6-carboxy-5,6,7,8-tetrahydropterin synthase</fullName>
        <ecNumber evidence="8">4.-.-.-</ecNumber>
    </recommendedName>
</protein>
<evidence type="ECO:0000256" key="4">
    <source>
        <dbReference type="ARBA" id="ARBA00022723"/>
    </source>
</evidence>
<dbReference type="RefSeq" id="WP_330108997.1">
    <property type="nucleotide sequence ID" value="NZ_JAZDQT010000003.1"/>
</dbReference>
<dbReference type="InterPro" id="IPR007115">
    <property type="entry name" value="6-PTP_synth/QueD"/>
</dbReference>
<comment type="caution">
    <text evidence="9">The sequence shown here is derived from an EMBL/GenBank/DDBJ whole genome shotgun (WGS) entry which is preliminary data.</text>
</comment>
<accession>A0ABU7IBF8</accession>
<keyword evidence="4 8" id="KW-0479">Metal-binding</keyword>
<organism evidence="9 10">
    <name type="scientific">Pedobacter albus</name>
    <dbReference type="NCBI Taxonomy" id="3113905"/>
    <lineage>
        <taxon>Bacteria</taxon>
        <taxon>Pseudomonadati</taxon>
        <taxon>Bacteroidota</taxon>
        <taxon>Sphingobacteriia</taxon>
        <taxon>Sphingobacteriales</taxon>
        <taxon>Sphingobacteriaceae</taxon>
        <taxon>Pedobacter</taxon>
    </lineage>
</organism>
<dbReference type="PIRSF" id="PIRSF006113">
    <property type="entry name" value="PTP_synth"/>
    <property type="match status" value="1"/>
</dbReference>
<dbReference type="PANTHER" id="PTHR12589:SF7">
    <property type="entry name" value="6-PYRUVOYL TETRAHYDROBIOPTERIN SYNTHASE"/>
    <property type="match status" value="1"/>
</dbReference>
<proteinExistence type="inferred from homology"/>
<evidence type="ECO:0000313" key="9">
    <source>
        <dbReference type="EMBL" id="MEE1946702.1"/>
    </source>
</evidence>
<evidence type="ECO:0000256" key="6">
    <source>
        <dbReference type="ARBA" id="ARBA00023239"/>
    </source>
</evidence>
<reference evidence="9 10" key="1">
    <citation type="submission" date="2024-01" db="EMBL/GenBank/DDBJ databases">
        <title>Pedobacter sp. nov., isolated from fresh soil.</title>
        <authorList>
            <person name="Le N.T.T."/>
        </authorList>
    </citation>
    <scope>NUCLEOTIDE SEQUENCE [LARGE SCALE GENOMIC DNA]</scope>
    <source>
        <strain evidence="9 10">KR3-3</strain>
    </source>
</reference>
<dbReference type="EC" id="4.-.-.-" evidence="8"/>
<comment type="cofactor">
    <cofactor evidence="8">
        <name>Zn(2+)</name>
        <dbReference type="ChEBI" id="CHEBI:29105"/>
    </cofactor>
    <text evidence="8">Binds 1 zinc ion per subunit.</text>
</comment>
<comment type="catalytic activity">
    <reaction evidence="7 8">
        <text>7,8-dihydroneopterin 3'-triphosphate + H2O = 6-carboxy-5,6,7,8-tetrahydropterin + triphosphate + acetaldehyde + 2 H(+)</text>
        <dbReference type="Rhea" id="RHEA:27966"/>
        <dbReference type="ChEBI" id="CHEBI:15343"/>
        <dbReference type="ChEBI" id="CHEBI:15377"/>
        <dbReference type="ChEBI" id="CHEBI:15378"/>
        <dbReference type="ChEBI" id="CHEBI:18036"/>
        <dbReference type="ChEBI" id="CHEBI:58462"/>
        <dbReference type="ChEBI" id="CHEBI:61032"/>
        <dbReference type="EC" id="4.1.2.50"/>
    </reaction>
</comment>
<evidence type="ECO:0000256" key="2">
    <source>
        <dbReference type="ARBA" id="ARBA00008900"/>
    </source>
</evidence>
<dbReference type="SUPFAM" id="SSF55620">
    <property type="entry name" value="Tetrahydrobiopterin biosynthesis enzymes-like"/>
    <property type="match status" value="1"/>
</dbReference>
<gene>
    <name evidence="9" type="ORF">VRU48_16375</name>
</gene>
<dbReference type="Gene3D" id="3.30.479.10">
    <property type="entry name" value="6-pyruvoyl tetrahydropterin synthase/QueD"/>
    <property type="match status" value="1"/>
</dbReference>
<evidence type="ECO:0000256" key="1">
    <source>
        <dbReference type="ARBA" id="ARBA00005061"/>
    </source>
</evidence>
<dbReference type="EMBL" id="JAZDQT010000003">
    <property type="protein sequence ID" value="MEE1946702.1"/>
    <property type="molecule type" value="Genomic_DNA"/>
</dbReference>
<keyword evidence="5 8" id="KW-0862">Zinc</keyword>
<comment type="similarity">
    <text evidence="2 8">Belongs to the PTPS family. QueD subfamily.</text>
</comment>
<evidence type="ECO:0000313" key="10">
    <source>
        <dbReference type="Proteomes" id="UP001336835"/>
    </source>
</evidence>